<reference evidence="1 2" key="1">
    <citation type="journal article" date="2022" name="Genome Biol. Evol.">
        <title>The Spruce Budworm Genome: Reconstructing the Evolutionary History of Antifreeze Proteins.</title>
        <authorList>
            <person name="Beliveau C."/>
            <person name="Gagne P."/>
            <person name="Picq S."/>
            <person name="Vernygora O."/>
            <person name="Keeling C.I."/>
            <person name="Pinkney K."/>
            <person name="Doucet D."/>
            <person name="Wen F."/>
            <person name="Johnston J.S."/>
            <person name="Maaroufi H."/>
            <person name="Boyle B."/>
            <person name="Laroche J."/>
            <person name="Dewar K."/>
            <person name="Juretic N."/>
            <person name="Blackburn G."/>
            <person name="Nisole A."/>
            <person name="Brunet B."/>
            <person name="Brandao M."/>
            <person name="Lumley L."/>
            <person name="Duan J."/>
            <person name="Quan G."/>
            <person name="Lucarotti C.J."/>
            <person name="Roe A.D."/>
            <person name="Sperling F.A.H."/>
            <person name="Levesque R.C."/>
            <person name="Cusson M."/>
        </authorList>
    </citation>
    <scope>NUCLEOTIDE SEQUENCE [LARGE SCALE GENOMIC DNA]</scope>
    <source>
        <strain evidence="1">Glfc:IPQL:Cfum</strain>
    </source>
</reference>
<comment type="caution">
    <text evidence="1">The sequence shown here is derived from an EMBL/GenBank/DDBJ whole genome shotgun (WGS) entry which is preliminary data.</text>
</comment>
<protein>
    <submittedName>
        <fullName evidence="1">Uncharacterized protein</fullName>
    </submittedName>
</protein>
<organism evidence="1 2">
    <name type="scientific">Choristoneura fumiferana</name>
    <name type="common">Spruce budworm moth</name>
    <name type="synonym">Archips fumiferana</name>
    <dbReference type="NCBI Taxonomy" id="7141"/>
    <lineage>
        <taxon>Eukaryota</taxon>
        <taxon>Metazoa</taxon>
        <taxon>Ecdysozoa</taxon>
        <taxon>Arthropoda</taxon>
        <taxon>Hexapoda</taxon>
        <taxon>Insecta</taxon>
        <taxon>Pterygota</taxon>
        <taxon>Neoptera</taxon>
        <taxon>Endopterygota</taxon>
        <taxon>Lepidoptera</taxon>
        <taxon>Glossata</taxon>
        <taxon>Ditrysia</taxon>
        <taxon>Tortricoidea</taxon>
        <taxon>Tortricidae</taxon>
        <taxon>Tortricinae</taxon>
        <taxon>Choristoneura</taxon>
    </lineage>
</organism>
<accession>A0ACC0JND8</accession>
<name>A0ACC0JND8_CHOFU</name>
<proteinExistence type="predicted"/>
<evidence type="ECO:0000313" key="1">
    <source>
        <dbReference type="EMBL" id="KAI8425643.1"/>
    </source>
</evidence>
<dbReference type="Proteomes" id="UP001064048">
    <property type="component" value="Chromosome 19"/>
</dbReference>
<sequence>MKNEACPYRDCRFSRTCNHIHCIRPHCNYVLHSSSQIFTHKRKHERKEQEMSFGCHNTMVKHAMEHEQQNQVTEAYFMTFSRGNPCSNSACQHIRDITHYHCTWENCGAVILSSEEHPFRRLEHHRQHAILSPMSPNLAARFAPNFTPQLSAQLHPNVAAQLGQVPNIPNLPPNLAQLAQMTPSLSSQLNPNLQAQLSLGPNHGLVPQHVNPSTSLDEMFSRKRGRPPKNRVVEVWTDNVTPQAIFTSFKLPKCNQLPSAPQTPVIATIEEFPYSALATHKHGRGTPVIKSEAEQDKPYEEVKDYSLKERASVDSVGSMKDMNESYTPTNFSIKSEIEKEQDNMSVVKATGTFYPSSHLRSNTSSPRSIYDASPSKDLKLRMDYDQKKPFDPPKTSGPTIPPSCHDQACPLNKNAGGMNLHYHCPHCCQPYVDLKVLFSHMVKKHSNSIDPGPAGLAATKVQAVQSLLLQQYLAGGRKGSLQDQLKMQQQYTASLAGLPGLAQVALFGQG</sequence>
<keyword evidence="2" id="KW-1185">Reference proteome</keyword>
<gene>
    <name evidence="1" type="ORF">MSG28_011457</name>
</gene>
<dbReference type="EMBL" id="CM046119">
    <property type="protein sequence ID" value="KAI8425643.1"/>
    <property type="molecule type" value="Genomic_DNA"/>
</dbReference>
<evidence type="ECO:0000313" key="2">
    <source>
        <dbReference type="Proteomes" id="UP001064048"/>
    </source>
</evidence>